<keyword evidence="2" id="KW-0596">Phosphopantetheine</keyword>
<dbReference type="Pfam" id="PF00668">
    <property type="entry name" value="Condensation"/>
    <property type="match status" value="6"/>
</dbReference>
<dbReference type="Gene3D" id="3.30.559.10">
    <property type="entry name" value="Chloramphenicol acetyltransferase-like domain"/>
    <property type="match status" value="6"/>
</dbReference>
<dbReference type="NCBIfam" id="TIGR01733">
    <property type="entry name" value="AA-adenyl-dom"/>
    <property type="match status" value="2"/>
</dbReference>
<comment type="pathway">
    <text evidence="1">Siderophore biosynthesis.</text>
</comment>
<feature type="domain" description="Carrier" evidence="7">
    <location>
        <begin position="3197"/>
        <end position="3274"/>
    </location>
</feature>
<dbReference type="InterPro" id="IPR001242">
    <property type="entry name" value="Condensation_dom"/>
</dbReference>
<comment type="similarity">
    <text evidence="6">Belongs to the NRP synthetase family.</text>
</comment>
<proteinExistence type="inferred from homology"/>
<dbReference type="InterPro" id="IPR036736">
    <property type="entry name" value="ACP-like_sf"/>
</dbReference>
<dbReference type="InterPro" id="IPR023213">
    <property type="entry name" value="CAT-like_dom_sf"/>
</dbReference>
<dbReference type="CDD" id="cd05918">
    <property type="entry name" value="A_NRPS_SidN3_like"/>
    <property type="match status" value="2"/>
</dbReference>
<dbReference type="SUPFAM" id="SSF52777">
    <property type="entry name" value="CoA-dependent acyltransferases"/>
    <property type="match status" value="12"/>
</dbReference>
<evidence type="ECO:0000256" key="2">
    <source>
        <dbReference type="ARBA" id="ARBA00022450"/>
    </source>
</evidence>
<dbReference type="GO" id="GO:0031169">
    <property type="term" value="P:ferrichrome biosynthetic process"/>
    <property type="evidence" value="ECO:0007669"/>
    <property type="project" value="UniProtKB-ARBA"/>
</dbReference>
<dbReference type="GO" id="GO:0016874">
    <property type="term" value="F:ligase activity"/>
    <property type="evidence" value="ECO:0007669"/>
    <property type="project" value="UniProtKB-KW"/>
</dbReference>
<dbReference type="PROSITE" id="PS00012">
    <property type="entry name" value="PHOSPHOPANTETHEINE"/>
    <property type="match status" value="3"/>
</dbReference>
<evidence type="ECO:0000256" key="1">
    <source>
        <dbReference type="ARBA" id="ARBA00004924"/>
    </source>
</evidence>
<dbReference type="SUPFAM" id="SSF56801">
    <property type="entry name" value="Acetyl-CoA synthetase-like"/>
    <property type="match status" value="3"/>
</dbReference>
<feature type="domain" description="Carrier" evidence="7">
    <location>
        <begin position="4309"/>
        <end position="4382"/>
    </location>
</feature>
<dbReference type="FunFam" id="1.10.1200.10:FF:000018">
    <property type="entry name" value="Nonribosomal siderophore peptide synthase SidC"/>
    <property type="match status" value="1"/>
</dbReference>
<dbReference type="FunFam" id="3.30.559.30:FF:000035">
    <property type="entry name" value="Hydroxamate-type ferrichrome siderophore peptide synthetase"/>
    <property type="match status" value="1"/>
</dbReference>
<dbReference type="PROSITE" id="PS00455">
    <property type="entry name" value="AMP_BINDING"/>
    <property type="match status" value="1"/>
</dbReference>
<dbReference type="GO" id="GO:0005737">
    <property type="term" value="C:cytoplasm"/>
    <property type="evidence" value="ECO:0007669"/>
    <property type="project" value="TreeGrafter"/>
</dbReference>
<dbReference type="PANTHER" id="PTHR45527:SF1">
    <property type="entry name" value="FATTY ACID SYNTHASE"/>
    <property type="match status" value="1"/>
</dbReference>
<name>A0A9X0DC53_9HELO</name>
<dbReference type="Gene3D" id="3.30.300.30">
    <property type="match status" value="3"/>
</dbReference>
<feature type="domain" description="Carrier" evidence="7">
    <location>
        <begin position="1586"/>
        <end position="1660"/>
    </location>
</feature>
<dbReference type="InterPro" id="IPR042099">
    <property type="entry name" value="ANL_N_sf"/>
</dbReference>
<dbReference type="SMART" id="SM00823">
    <property type="entry name" value="PKS_PP"/>
    <property type="match status" value="4"/>
</dbReference>
<dbReference type="GO" id="GO:0010106">
    <property type="term" value="P:cellular response to iron ion starvation"/>
    <property type="evidence" value="ECO:0007669"/>
    <property type="project" value="UniProtKB-ARBA"/>
</dbReference>
<dbReference type="FunFam" id="3.30.300.30:FF:000033">
    <property type="entry name" value="Nonribosomal siderophore peptide synthase SidC"/>
    <property type="match status" value="1"/>
</dbReference>
<dbReference type="Pfam" id="PF00550">
    <property type="entry name" value="PP-binding"/>
    <property type="match status" value="5"/>
</dbReference>
<dbReference type="InterPro" id="IPR010071">
    <property type="entry name" value="AA_adenyl_dom"/>
</dbReference>
<evidence type="ECO:0000259" key="7">
    <source>
        <dbReference type="PROSITE" id="PS50075"/>
    </source>
</evidence>
<feature type="domain" description="Carrier" evidence="7">
    <location>
        <begin position="3744"/>
        <end position="3820"/>
    </location>
</feature>
<dbReference type="Gene3D" id="1.10.1200.10">
    <property type="entry name" value="ACP-like"/>
    <property type="match status" value="5"/>
</dbReference>
<dbReference type="InterPro" id="IPR009081">
    <property type="entry name" value="PP-bd_ACP"/>
</dbReference>
<keyword evidence="4" id="KW-0436">Ligase</keyword>
<dbReference type="Pfam" id="PF00501">
    <property type="entry name" value="AMP-binding"/>
    <property type="match status" value="3"/>
</dbReference>
<dbReference type="InterPro" id="IPR020806">
    <property type="entry name" value="PKS_PP-bd"/>
</dbReference>
<dbReference type="PANTHER" id="PTHR45527">
    <property type="entry name" value="NONRIBOSOMAL PEPTIDE SYNTHETASE"/>
    <property type="match status" value="1"/>
</dbReference>
<evidence type="ECO:0000256" key="5">
    <source>
        <dbReference type="ARBA" id="ARBA00022737"/>
    </source>
</evidence>
<dbReference type="InterPro" id="IPR006162">
    <property type="entry name" value="Ppantetheine_attach_site"/>
</dbReference>
<dbReference type="OrthoDB" id="416786at2759"/>
<dbReference type="InterPro" id="IPR000873">
    <property type="entry name" value="AMP-dep_synth/lig_dom"/>
</dbReference>
<dbReference type="FunFam" id="3.30.300.30:FF:000015">
    <property type="entry name" value="Nonribosomal peptide synthase SidD"/>
    <property type="match status" value="1"/>
</dbReference>
<dbReference type="NCBIfam" id="NF003417">
    <property type="entry name" value="PRK04813.1"/>
    <property type="match status" value="3"/>
</dbReference>
<evidence type="ECO:0000256" key="6">
    <source>
        <dbReference type="ARBA" id="ARBA00029454"/>
    </source>
</evidence>
<evidence type="ECO:0000313" key="8">
    <source>
        <dbReference type="EMBL" id="KAJ8057976.1"/>
    </source>
</evidence>
<comment type="caution">
    <text evidence="8">The sequence shown here is derived from an EMBL/GenBank/DDBJ whole genome shotgun (WGS) entry which is preliminary data.</text>
</comment>
<dbReference type="SMART" id="SM01294">
    <property type="entry name" value="PKS_PP_betabranch"/>
    <property type="match status" value="1"/>
</dbReference>
<protein>
    <recommendedName>
        <fullName evidence="7">Carrier domain-containing protein</fullName>
    </recommendedName>
</protein>
<dbReference type="FunFam" id="3.40.50.12780:FF:000024">
    <property type="entry name" value="Nonribosomal siderophore peptide synthase SidC"/>
    <property type="match status" value="2"/>
</dbReference>
<sequence>MDTKISSLNDPPRILSGSQLLHDLIRWDEHKNSCAVDFTSHGKREKYRYQDIQACVASLVTQIQSTLGSHQVSQQQHIVPILLPQSPGLYISQLAILQSGGAFCPINLDAPKDRIKFVAGDVSAGIIITTSEFQESVSWEDGPRIIFVDEFPAIPAEMKEISGSRESSSSDLAYVMYTSGSSGIPKGVAVSHLAASQSLLAHERLIPKFERFLQFAAPSFDVSVFEIFFPLARGQTLVGCDRSQLLNDLPGMINELKIDATELTPTVVGALLQKRSYVPKLKLLMTIGEMLTRPIVEEFGGSDQKESLLYGMYGPTEAAIHCTIHPRMEASAKPGNIGVPFETVSAFIAEAASGSGKEQDFKFLPQGELGELILGGPQLANGYLNREEQNKAAFVTVTGKIYYRTGDKARILEDGSIEIHGRMSGGQVKLRGQRIELGEIEDAIYKHPGIRTVVAVVLSGVLIAFVLTNDDAMHSDQVLSTCSQWLPSFMVPSEIIPLREFPYLPSGKVDKRKLEANYHQQCEVVDEQTNFTHTEVIVREVLHEMLGPFPSNIRLAAAGLDSLVSIKVSRELRSRGFNVTTLAVLQAETLSALLKLCENCKEAPSLATVNAASTNSEAHAMLNGDAKNIEVSYPCTPLQNAMLAETVLDHRAYRNWIELDLPKLSNIDNLRAKLHDLADHNPILRTGFEESYDNSGYMQFVWKTFPDSHIETVDAFSDDSEISRTASLHRPIFFEILSTKSCLKLMIYIHHALYDAWSLDLLLDDLDCLLRDETPISRPPFADVVRGYIDGSISSDSQVSKDYWRDHMAHLELRHMPNFHTRKVTSAGLAVAHHSTQLSTSNIELAAKQMASSPQAIFQAAYALILASYLGSTDICFGTVFSGRTIPVAGIEDIIGPCLATLPIRIDTSIASTLQDLVEALNSTNRKHLEHSTFPLRDIKSVNGFEPRQQLFDTLLIWQQTLHSYDHNRKSVLVVDQADQLEFNLTLEITPTSNTIQFKANYEQSVFPEFQINMLLRQLEEMAKAIIEHAGNPSNLAFDGNSSEILSIENPTPTVALGPETLISPVEKVSKEDPDRPAIAFASKIDGDDFEIQYMSYGALNTRANQLGHYLSYRGVLPNDIVCICLEKSHDFYASILAAIKLGAGYLPVTPDIPYSRLHHIISEAKVKVLIGHSSSRPLLGQSAGQEIVYIDEIDLARQSTENLITAFKPENISYCVFTSGSTGTPKGVLVTQGNLLSNLDVLAEIYPATKDSRLLQSCSQAFDVSVFEIFFTWRIGGCICSAVRDTLFRDIELAIRVLGVTHLSLTPTVAALIDPQKVPKVEFLVTAGEAVTQKVFNTWASRGLHQGYGPSETTNICTVKPQVSLEDRIDNIGRPFRNTSAFVLARNAEFSLVPRGGEGEFCFGGSQVFRGYMDHAQEEGKIIDHPKYGRLYKSGDFGRLMPDGSLVFTGRKDDQVKIRGQRVELGEINNVLISSGVDDCVTMVISGENNSQRLVCFFTSNSNASEDLLPLPADPVIIDNLYRKLESKLPGYMVPSNLILLSNLPSTSQGKIDRRRLISLYDSFEFRYLETTTRASKSSTDHQWTVLELEIRSVLSEISKSSVEDIGPDTSFFSFGIDSILAIAFSRKLRQVITKQVDISDILRYTSVVRLAEHLSRSQELVEDDLSLTDTNFEFTEEFVKSTISQFAEMGKLTTKVTPCTPLQEAMLSAADASSGASYSNHVMFNIFGDLERLRGCWQEMVQRHEILRTCFVSTDMQEFPYVQVVLADFKLEFGSLDSSTLEAAIVEMETQSTSNEDTPPYKLNVLYSNDQQRLLVSMHHALYDGVALVVLYDEIEKLYHEFPLLPQIPFTPFLHHMSSMDINSSDNFWKSTLQGYHPLHLEDVLDTPGQVQKHSTRIQQLVAKIPLSQIENNIKKHSTTTLAAFHAIWASNMSELFKATDICFGNVVSGRTAPVSGIERLVAPCFNTIPVRLKDLHKLTYLESFRKFQDANANSLPFQFTPLRRLQSKFSPDGTRLFDTLFILQQPSKKLDPSIWSIIEDNGAMDFQLVCEIIPKPSNDTLEIVLHSSTSIFSDNDAYNIIRKFENLLEVALENPRRQIISSSARAQILVVSEERNRKKEDVLESYFHDKVISRLELEIRNAIAGFTDVPLERIGRETSIFRLGLDSISTVQVASHLRIQGHNLLASDILQNPTIAQIASHLQQIGTSMGEENSQYDFAAFDQKFRDTICSKIAIFQNNVEAIRPCTAVQQGMLAQSLHSEGHEYINSVSLELLPGHSMTRVKDAWTAVCKAHEMLRTAFAHTEDPDSPFAMVTLTNESFVLPWFESREHAHSEKIDRLENPWHISIERKGDKTLLILTAHHALYDAQSMQMIFSDFTKLYHNQAVISRPGINTLLSSVLQASQADQDEKKAFWQQPENRIVVNKFPDLTPLRVTRPSNAVCEVKSLASLKELEEKCRNLGVTMQAAGQATWARLLMAYTGENVTTFGMTLSGRSVCDDANMVAFPAIVTLPVNCNIMGTNSELLSRTMSFNAQLHKHQFTPLTSIQKWSGYPEGRIFDSLFAYQKLPEDEDVLSPPWKVVNEEATVDYVISLEVQPLLSGEITIRLSFREDIVPAAHAELMIKQYDALLLDTLDNPDHPCDVAPEMGMGLLSITPAQDPVLPDSVTLLHQYVERGSKKWPDKVALEFATCLEPGNYQSQKWTYQQLDKEANRVAQMLHINGTTPGEIIAICFDKCAEASFAIIGIMKAGCGYVALDPNAPADRLKFIVEDSAAKLIITAGNPAQILKSFLDGEIIDLTDPSVLHGFKSEAPRLSREITPQDISYCLYTSGTTGTPKGCLLTHENAIQAMLAFQRLFAGHWTTESKWLQFASFHFDVSVLEQFWSWSVGICVASAPRDLIFEDIPGAIRQLGITHIDLTPSLARLLHPNDVPSLWKGVFITGGEQLKQEILDVWGKHACIYNGYGPTEATIGVTMYPRVPKNGKPSNIGPQFDNVGSFVLKSGTELPVLRGGIGELCVSGKLVGKGYLNRPELTSERFPTLTGFNERVYRTGDLVRILHDGTFLFLGRADDQVKLRGQRLELGEINEVIKKSRNDLEEVVTLVLKHKTQAKEQLVTFFVISGKNESENSEVVPFIRDACKSRLPGYMVPTHFIPIKALPLNANNKADSKQLAAQFNELSVEDLQNMSLSVQNHVEWTRREEKVLDLIVKAFPVEVPDLTRSSNIFQLGLDSITMVNFSHTLQKLGLINATNATVRSNPTIGKLVEALLVAQPNEGKESPYLIAAQLNIVGFSQQHTTPICKELGVGLEQIESIAPCTPAQEGMIYRFLESDGRLYFNNLQYWLKSGVFPEELNAAWDRVVSNLQILRTKFLLTDDGFAQVVLKSGESSHKRASELSTKKEDILKNPWSFEVVGFGTENKMILNIFHGLYDGSSLGMMLNHLCDEFFNVQDIQYGPDFHSSLAYGPLSIIPGAEAFWKSHLKYWSHFSLPHDQKDRGNNVFKNTLNLKDFEKRRKALSVAPQAIIQAAWIAAIQLIISTNLTTIGIVTSGRGIDFEGVEKVVGPLFNTVPFHLPIQFGTQMSSLIKDCHSINMKIQEFQHTPLKDITKWIAGGASSPLFETLFVFQRPDVNEKRFSNRLGRNTAVLDNSDTDYPLALEATLNHDSTKLALKIVAKSSAVTEVMGMLVLQNMYETIHDILSGKNEEIEIIRIKQNDHTNLGDKLNLELPRSHPSDQPLPGGTVLTKQQINAVCSEVAILAKVDKIHNHEPRSIFQLGLDSIDVIKLSSRLRKNGIELSVSEIIKCQTITKIIENARLLKAKTHSSPSIDKLTKISEQLDEHLKSSLPSRIERILPATPLQESMLKEMANSNFKSYLTLQVFELSERTEEKRLLNAVDRVIENSPILRTTFLEVQDPQSPVNYAQIVHEDWAKVSEASPVIGHAHKSLESLLLEVKARLTEHWASIEPNLFEILPVHFGNRRFIVMAISHALYDGGSLPMIHDDISKAYWGNEITRRPDYRWYLAEVFNSITDEAKDFWKATLWDSPPSVFPRQKPSPMDETATHRCEKKSKFSLQEVKSFCRSSNITLQTLGQTCWALVLAELMGQLDVIFGTVLACRDTPEASKVNFPLFNTVAVRAILRGTLGQMLRDMQEKSDITRQYQHFPLGKAQAYALGSRDDSNKDTTMFDTLFTYQGVRPEAEIDPLYSSLGGSSDVQFAICVEMEVEDKSDKLYWTTACKSVARNLTQTKDILENLDTLLGRIMKDKQEQVITIHSDGISICGSPKFQPRDISRPQKIPKALSIRGNWSQTELKLREAISVISGLPEEDILRDSTIFQLGLDSITILKLPALLKKCNISLSASEIMKYLTIQDITKHLSGKHETQPDNPIDADVILVQSAPLIDQFKLDHLQATLGEIEYIMPATAGQKYMIRHWQNSQGSVFYPTFKFKLFNGFDRHRLDFAWFKLLCQHDILRTGFIESRTDSNIAQIVYKNPSNKIIYVTELCKLEECIEYCDLENLEDPPLRLFVITDDSRSNNSNQDIEMHLVIHHALYDGISISLLIKKLVAWYEDSDFMSVSSIAKDRWKTFVATAIQEKSKQSVRDQWVEYLGSAPDNHPNPNLAKGYEPPETEIEEPRRVEVFTPGLPAKRLRSLARNAGVSADHILIVLASRLLRMKQFEISFQFPPSQSVKSNREDLIVGLYLANRFPFSKNLSSMLAPTLNLLPIKITEKKANFGINFALPYEELARNVQRDLGNIGVGGMANVALDEIYQWTGVKVYGWINIVRGMDDGEKTDKGKGGKAGEESDWEVIGKTDAETEKDAQMAEKHKENKNPCGTFCLEPSVRRGRKEVKGGELIQPVVEREAYARVVPLKRNTKMSAVKDFGAYLPSIDIEIRYNPENETIDIGIFGPDDRISLEEAACWIELLGDQV</sequence>
<dbReference type="EMBL" id="JAPEIS010000018">
    <property type="protein sequence ID" value="KAJ8057976.1"/>
    <property type="molecule type" value="Genomic_DNA"/>
</dbReference>
<reference evidence="8" key="1">
    <citation type="submission" date="2022-11" db="EMBL/GenBank/DDBJ databases">
        <title>Genome Resource of Sclerotinia nivalis Strain SnTB1, a Plant Pathogen Isolated from American Ginseng.</title>
        <authorList>
            <person name="Fan S."/>
        </authorList>
    </citation>
    <scope>NUCLEOTIDE SEQUENCE</scope>
    <source>
        <strain evidence="8">SnTB1</strain>
    </source>
</reference>
<dbReference type="Gene3D" id="3.40.50.12780">
    <property type="entry name" value="N-terminal domain of ligase-like"/>
    <property type="match status" value="3"/>
</dbReference>
<dbReference type="PROSITE" id="PS50075">
    <property type="entry name" value="CARRIER"/>
    <property type="match status" value="5"/>
</dbReference>
<dbReference type="Gene3D" id="3.30.559.30">
    <property type="entry name" value="Nonribosomal peptide synthetase, condensation domain"/>
    <property type="match status" value="6"/>
</dbReference>
<dbReference type="SUPFAM" id="SSF47336">
    <property type="entry name" value="ACP-like"/>
    <property type="match status" value="5"/>
</dbReference>
<dbReference type="GO" id="GO:0043041">
    <property type="term" value="P:amino acid activation for nonribosomal peptide biosynthetic process"/>
    <property type="evidence" value="ECO:0007669"/>
    <property type="project" value="TreeGrafter"/>
</dbReference>
<dbReference type="InterPro" id="IPR020845">
    <property type="entry name" value="AMP-binding_CS"/>
</dbReference>
<dbReference type="Proteomes" id="UP001152300">
    <property type="component" value="Unassembled WGS sequence"/>
</dbReference>
<keyword evidence="3" id="KW-0597">Phosphoprotein</keyword>
<dbReference type="GO" id="GO:0031177">
    <property type="term" value="F:phosphopantetheine binding"/>
    <property type="evidence" value="ECO:0007669"/>
    <property type="project" value="InterPro"/>
</dbReference>
<dbReference type="FunFam" id="3.40.50.980:FF:000001">
    <property type="entry name" value="Non-ribosomal peptide synthetase"/>
    <property type="match status" value="1"/>
</dbReference>
<accession>A0A9X0DC53</accession>
<dbReference type="FunFam" id="3.30.300.30:FF:000069">
    <property type="entry name" value="Nonribosomal peptide synthase 2"/>
    <property type="match status" value="1"/>
</dbReference>
<evidence type="ECO:0000256" key="4">
    <source>
        <dbReference type="ARBA" id="ARBA00022598"/>
    </source>
</evidence>
<feature type="domain" description="Carrier" evidence="7">
    <location>
        <begin position="2133"/>
        <end position="2209"/>
    </location>
</feature>
<dbReference type="FunFam" id="3.40.50.12780:FF:000122">
    <property type="entry name" value="Hydroxamate-type ferrichrome siderophore peptide synthetase"/>
    <property type="match status" value="1"/>
</dbReference>
<organism evidence="8 9">
    <name type="scientific">Sclerotinia nivalis</name>
    <dbReference type="NCBI Taxonomy" id="352851"/>
    <lineage>
        <taxon>Eukaryota</taxon>
        <taxon>Fungi</taxon>
        <taxon>Dikarya</taxon>
        <taxon>Ascomycota</taxon>
        <taxon>Pezizomycotina</taxon>
        <taxon>Leotiomycetes</taxon>
        <taxon>Helotiales</taxon>
        <taxon>Sclerotiniaceae</taxon>
        <taxon>Sclerotinia</taxon>
    </lineage>
</organism>
<evidence type="ECO:0000313" key="9">
    <source>
        <dbReference type="Proteomes" id="UP001152300"/>
    </source>
</evidence>
<keyword evidence="5" id="KW-0677">Repeat</keyword>
<keyword evidence="9" id="KW-1185">Reference proteome</keyword>
<evidence type="ECO:0000256" key="3">
    <source>
        <dbReference type="ARBA" id="ARBA00022553"/>
    </source>
</evidence>
<gene>
    <name evidence="8" type="ORF">OCU04_013149</name>
</gene>
<dbReference type="InterPro" id="IPR045851">
    <property type="entry name" value="AMP-bd_C_sf"/>
</dbReference>